<feature type="domain" description="SAF" evidence="1">
    <location>
        <begin position="9"/>
        <end position="71"/>
    </location>
</feature>
<comment type="caution">
    <text evidence="2">The sequence shown here is derived from an EMBL/GenBank/DDBJ whole genome shotgun (WGS) entry which is preliminary data.</text>
</comment>
<evidence type="ECO:0000313" key="3">
    <source>
        <dbReference type="Proteomes" id="UP001500784"/>
    </source>
</evidence>
<dbReference type="InterPro" id="IPR013974">
    <property type="entry name" value="SAF"/>
</dbReference>
<name>A0ABN2P5I5_9MICC</name>
<dbReference type="Pfam" id="PF16976">
    <property type="entry name" value="RcpC"/>
    <property type="match status" value="1"/>
</dbReference>
<proteinExistence type="predicted"/>
<evidence type="ECO:0000313" key="2">
    <source>
        <dbReference type="EMBL" id="GAA1912650.1"/>
    </source>
</evidence>
<sequence>MLPADTSTIPVAAAVSDLPAGHVIDPRDLRIVGLPPDAVPPGAFSDAGTADGRQLAVPLRGGGIVSETVLVGDALLAGSPAGTAALPLRPADPGTARLLSPGTLVDVVAAPEEGFDDAGPPVVLASGVPVLWVTGTESGSTAWPGGDAASDEQLVVIAAPAAAAPELAVASARGGLYFVPRGTQHTGP</sequence>
<dbReference type="InterPro" id="IPR031571">
    <property type="entry name" value="RcpC_dom"/>
</dbReference>
<organism evidence="2 3">
    <name type="scientific">Arthrobacter gandavensis</name>
    <dbReference type="NCBI Taxonomy" id="169960"/>
    <lineage>
        <taxon>Bacteria</taxon>
        <taxon>Bacillati</taxon>
        <taxon>Actinomycetota</taxon>
        <taxon>Actinomycetes</taxon>
        <taxon>Micrococcales</taxon>
        <taxon>Micrococcaceae</taxon>
        <taxon>Arthrobacter</taxon>
    </lineage>
</organism>
<accession>A0ABN2P5I5</accession>
<dbReference type="Proteomes" id="UP001500784">
    <property type="component" value="Unassembled WGS sequence"/>
</dbReference>
<keyword evidence="3" id="KW-1185">Reference proteome</keyword>
<evidence type="ECO:0000259" key="1">
    <source>
        <dbReference type="SMART" id="SM00858"/>
    </source>
</evidence>
<dbReference type="SMART" id="SM00858">
    <property type="entry name" value="SAF"/>
    <property type="match status" value="1"/>
</dbReference>
<reference evidence="2 3" key="1">
    <citation type="journal article" date="2019" name="Int. J. Syst. Evol. Microbiol.">
        <title>The Global Catalogue of Microorganisms (GCM) 10K type strain sequencing project: providing services to taxonomists for standard genome sequencing and annotation.</title>
        <authorList>
            <consortium name="The Broad Institute Genomics Platform"/>
            <consortium name="The Broad Institute Genome Sequencing Center for Infectious Disease"/>
            <person name="Wu L."/>
            <person name="Ma J."/>
        </authorList>
    </citation>
    <scope>NUCLEOTIDE SEQUENCE [LARGE SCALE GENOMIC DNA]</scope>
    <source>
        <strain evidence="2 3">JCM 13316</strain>
    </source>
</reference>
<protein>
    <submittedName>
        <fullName evidence="2">SAF domain-containing protein</fullName>
    </submittedName>
</protein>
<dbReference type="CDD" id="cd11614">
    <property type="entry name" value="SAF_CpaB_FlgA_like"/>
    <property type="match status" value="1"/>
</dbReference>
<dbReference type="EMBL" id="BAAALV010000002">
    <property type="protein sequence ID" value="GAA1912650.1"/>
    <property type="molecule type" value="Genomic_DNA"/>
</dbReference>
<dbReference type="Pfam" id="PF08666">
    <property type="entry name" value="SAF"/>
    <property type="match status" value="1"/>
</dbReference>
<gene>
    <name evidence="2" type="ORF">GCM10009688_17020</name>
</gene>